<name>A0ABZ0Z253_9CAUD</name>
<reference evidence="1 2" key="1">
    <citation type="submission" date="2023-11" db="EMBL/GenBank/DDBJ databases">
        <authorList>
            <person name="Cook R."/>
            <person name="Crisci M."/>
            <person name="Pye H."/>
            <person name="Adriaenssens E."/>
            <person name="Santini J."/>
        </authorList>
    </citation>
    <scope>NUCLEOTIDE SEQUENCE [LARGE SCALE GENOMIC DNA]</scope>
    <source>
        <strain evidence="1">Lak_Megaphage_Sonny</strain>
    </source>
</reference>
<evidence type="ECO:0000313" key="1">
    <source>
        <dbReference type="EMBL" id="WQJ53270.1"/>
    </source>
</evidence>
<organism evidence="1 2">
    <name type="scientific">phage Lak_Megaphage_Sonny</name>
    <dbReference type="NCBI Taxonomy" id="3109229"/>
    <lineage>
        <taxon>Viruses</taxon>
        <taxon>Duplodnaviria</taxon>
        <taxon>Heunggongvirae</taxon>
        <taxon>Uroviricota</taxon>
        <taxon>Caudoviricetes</taxon>
        <taxon>Caudoviricetes code 15 clade</taxon>
    </lineage>
</organism>
<keyword evidence="2" id="KW-1185">Reference proteome</keyword>
<proteinExistence type="predicted"/>
<accession>A0ABZ0Z253</accession>
<evidence type="ECO:0008006" key="3">
    <source>
        <dbReference type="Google" id="ProtNLM"/>
    </source>
</evidence>
<protein>
    <recommendedName>
        <fullName evidence="3">Phage protein</fullName>
    </recommendedName>
</protein>
<evidence type="ECO:0000313" key="2">
    <source>
        <dbReference type="Proteomes" id="UP001358193"/>
    </source>
</evidence>
<sequence length="115" mass="13726">MIFMISRQCTPFDDYLGKYNKNEIFGYTVKVSEIPDNYPVKNLISNKQKPDYLHPLFAYIADHGLCSEINWHDDRYKARILTDEEVQNIEADTYWLEAVINLNFDDIMNYYSELR</sequence>
<dbReference type="EMBL" id="OR769223">
    <property type="protein sequence ID" value="WQJ53270.1"/>
    <property type="molecule type" value="Genomic_DNA"/>
</dbReference>
<dbReference type="Proteomes" id="UP001358193">
    <property type="component" value="Segment"/>
</dbReference>